<comment type="caution">
    <text evidence="7">The sequence shown here is derived from an EMBL/GenBank/DDBJ whole genome shotgun (WGS) entry which is preliminary data.</text>
</comment>
<evidence type="ECO:0000256" key="6">
    <source>
        <dbReference type="RuleBase" id="RU364015"/>
    </source>
</evidence>
<organism evidence="7 8">
    <name type="scientific">Ceratopteris richardii</name>
    <name type="common">Triangle waterfern</name>
    <dbReference type="NCBI Taxonomy" id="49495"/>
    <lineage>
        <taxon>Eukaryota</taxon>
        <taxon>Viridiplantae</taxon>
        <taxon>Streptophyta</taxon>
        <taxon>Embryophyta</taxon>
        <taxon>Tracheophyta</taxon>
        <taxon>Polypodiopsida</taxon>
        <taxon>Polypodiidae</taxon>
        <taxon>Polypodiales</taxon>
        <taxon>Pteridineae</taxon>
        <taxon>Pteridaceae</taxon>
        <taxon>Parkerioideae</taxon>
        <taxon>Ceratopteris</taxon>
    </lineage>
</organism>
<evidence type="ECO:0000313" key="7">
    <source>
        <dbReference type="EMBL" id="KAH7440898.1"/>
    </source>
</evidence>
<comment type="subunit">
    <text evidence="6">Component of the Arp2/3 complex.</text>
</comment>
<dbReference type="GO" id="GO:0051015">
    <property type="term" value="F:actin filament binding"/>
    <property type="evidence" value="ECO:0007669"/>
    <property type="project" value="TreeGrafter"/>
</dbReference>
<gene>
    <name evidence="7" type="ORF">KP509_03G015400</name>
</gene>
<dbReference type="InterPro" id="IPR034666">
    <property type="entry name" value="ARPC2/4"/>
</dbReference>
<evidence type="ECO:0000256" key="5">
    <source>
        <dbReference type="ARBA" id="ARBA00023212"/>
    </source>
</evidence>
<dbReference type="GO" id="GO:0034314">
    <property type="term" value="P:Arp2/3 complex-mediated actin nucleation"/>
    <property type="evidence" value="ECO:0007669"/>
    <property type="project" value="InterPro"/>
</dbReference>
<evidence type="ECO:0000256" key="3">
    <source>
        <dbReference type="ARBA" id="ARBA00022490"/>
    </source>
</evidence>
<evidence type="ECO:0000256" key="1">
    <source>
        <dbReference type="ARBA" id="ARBA00004245"/>
    </source>
</evidence>
<dbReference type="GO" id="GO:0005200">
    <property type="term" value="F:structural constituent of cytoskeleton"/>
    <property type="evidence" value="ECO:0007669"/>
    <property type="project" value="TreeGrafter"/>
</dbReference>
<protein>
    <recommendedName>
        <fullName evidence="6">Arp2/3 complex 34 kDa subunit</fullName>
    </recommendedName>
</protein>
<keyword evidence="4 6" id="KW-0009">Actin-binding</keyword>
<dbReference type="Gene3D" id="3.30.1460.20">
    <property type="match status" value="2"/>
</dbReference>
<dbReference type="OrthoDB" id="148331at2759"/>
<keyword evidence="5 6" id="KW-0206">Cytoskeleton</keyword>
<keyword evidence="3 6" id="KW-0963">Cytoplasm</keyword>
<evidence type="ECO:0000313" key="8">
    <source>
        <dbReference type="Proteomes" id="UP000825935"/>
    </source>
</evidence>
<dbReference type="EMBL" id="CM035408">
    <property type="protein sequence ID" value="KAH7440898.1"/>
    <property type="molecule type" value="Genomic_DNA"/>
</dbReference>
<proteinExistence type="inferred from homology"/>
<sequence length="314" mass="35056">MILLPAPTRVLQQILLHRIRYLDRAIELDYQLVEFDDVRYHIQASSSDATSMILSIGLPAPPPEAVLSGGLPFGAIEAVKSVFGPVVQIVDPPEHNFQLTLKLDLSKLPPDEDERAELMIQFACLRAIVLGAPLRDVLKHLAAKVVSPEADRLMPIIHRPRESFFVIPQPDKVTVVIPIRFKDSNDSVLATSFLQEFMEARRAGGLSTAPSCQWSPHPPVELKGAPAHALDANSGFVSFVLLPKHVESEKLDNIVWSLCTFHAYVSYHVKCSKGFMHTRMRRRVETLIQALNRAKPEEEKDGKSTQGRSILRLV</sequence>
<keyword evidence="8" id="KW-1185">Reference proteome</keyword>
<reference evidence="7" key="1">
    <citation type="submission" date="2021-08" db="EMBL/GenBank/DDBJ databases">
        <title>WGS assembly of Ceratopteris richardii.</title>
        <authorList>
            <person name="Marchant D.B."/>
            <person name="Chen G."/>
            <person name="Jenkins J."/>
            <person name="Shu S."/>
            <person name="Leebens-Mack J."/>
            <person name="Grimwood J."/>
            <person name="Schmutz J."/>
            <person name="Soltis P."/>
            <person name="Soltis D."/>
            <person name="Chen Z.-H."/>
        </authorList>
    </citation>
    <scope>NUCLEOTIDE SEQUENCE</scope>
    <source>
        <strain evidence="7">Whitten #5841</strain>
        <tissue evidence="7">Leaf</tissue>
    </source>
</reference>
<dbReference type="Pfam" id="PF04045">
    <property type="entry name" value="P34-Arc"/>
    <property type="match status" value="1"/>
</dbReference>
<comment type="subcellular location">
    <subcellularLocation>
        <location evidence="1 6">Cytoplasm</location>
        <location evidence="1 6">Cytoskeleton</location>
    </subcellularLocation>
</comment>
<comment type="similarity">
    <text evidence="2 6">Belongs to the ARPC2 family.</text>
</comment>
<name>A0A8T2V1S8_CERRI</name>
<dbReference type="Proteomes" id="UP000825935">
    <property type="component" value="Chromosome 3"/>
</dbReference>
<dbReference type="PANTHER" id="PTHR12058">
    <property type="entry name" value="ARP2/3 COMPLEX 34 KDA SUBUNIT"/>
    <property type="match status" value="1"/>
</dbReference>
<accession>A0A8T2V1S8</accession>
<evidence type="ECO:0000256" key="4">
    <source>
        <dbReference type="ARBA" id="ARBA00023203"/>
    </source>
</evidence>
<dbReference type="GO" id="GO:0005885">
    <property type="term" value="C:Arp2/3 protein complex"/>
    <property type="evidence" value="ECO:0007669"/>
    <property type="project" value="InterPro"/>
</dbReference>
<dbReference type="PANTHER" id="PTHR12058:SF0">
    <property type="entry name" value="ACTIN-RELATED PROTEIN 2_3 COMPLEX SUBUNIT 2"/>
    <property type="match status" value="1"/>
</dbReference>
<comment type="function">
    <text evidence="6">Functions as actin-binding component of the Arp2/3 complex which is involved in regulation of actin polymerization and together with an activating nucleation-promoting factor (NPF) mediates the formation of branched actin networks.</text>
</comment>
<evidence type="ECO:0000256" key="2">
    <source>
        <dbReference type="ARBA" id="ARBA00007192"/>
    </source>
</evidence>
<dbReference type="OMA" id="FRSYFHY"/>
<dbReference type="InterPro" id="IPR007188">
    <property type="entry name" value="ARPC2"/>
</dbReference>
<dbReference type="FunFam" id="3.30.1460.20:FF:000007">
    <property type="entry name" value="Arp2/3 complex 34 kDa subunit"/>
    <property type="match status" value="1"/>
</dbReference>
<dbReference type="EMBL" id="CM035408">
    <property type="protein sequence ID" value="KAH7440899.1"/>
    <property type="molecule type" value="Genomic_DNA"/>
</dbReference>
<dbReference type="GO" id="GO:0030041">
    <property type="term" value="P:actin filament polymerization"/>
    <property type="evidence" value="ECO:0007669"/>
    <property type="project" value="InterPro"/>
</dbReference>
<dbReference type="SUPFAM" id="SSF69645">
    <property type="entry name" value="Arp2/3 complex subunits"/>
    <property type="match status" value="2"/>
</dbReference>
<dbReference type="AlphaFoldDB" id="A0A8T2V1S8"/>